<dbReference type="Proteomes" id="UP001275084">
    <property type="component" value="Unassembled WGS sequence"/>
</dbReference>
<evidence type="ECO:0000256" key="2">
    <source>
        <dbReference type="SAM" id="SignalP"/>
    </source>
</evidence>
<comment type="caution">
    <text evidence="3">The sequence shown here is derived from an EMBL/GenBank/DDBJ whole genome shotgun (WGS) entry which is preliminary data.</text>
</comment>
<feature type="signal peptide" evidence="2">
    <location>
        <begin position="1"/>
        <end position="23"/>
    </location>
</feature>
<sequence>MTTPWCKLPLVLHLLVETPAALSFILHPTAQLPGCAAEAKLILRSYGGLLLATNLICLGSLARPGVDSTVGLIALCMGTYHLWPTYRAYARMKFGIGMKGVQGAVLGGPSLHFALHVFCFVSLMGTWWFGSR</sequence>
<name>A0AAJ0HFJ7_9PEZI</name>
<evidence type="ECO:0000256" key="1">
    <source>
        <dbReference type="SAM" id="Phobius"/>
    </source>
</evidence>
<feature type="transmembrane region" description="Helical" evidence="1">
    <location>
        <begin position="110"/>
        <end position="130"/>
    </location>
</feature>
<keyword evidence="2" id="KW-0732">Signal</keyword>
<gene>
    <name evidence="3" type="ORF">B0T25DRAFT_549222</name>
</gene>
<evidence type="ECO:0000313" key="4">
    <source>
        <dbReference type="Proteomes" id="UP001275084"/>
    </source>
</evidence>
<accession>A0AAJ0HFJ7</accession>
<feature type="chain" id="PRO_5042481706" evidence="2">
    <location>
        <begin position="24"/>
        <end position="132"/>
    </location>
</feature>
<feature type="transmembrane region" description="Helical" evidence="1">
    <location>
        <begin position="41"/>
        <end position="62"/>
    </location>
</feature>
<protein>
    <submittedName>
        <fullName evidence="3">Uncharacterized protein</fullName>
    </submittedName>
</protein>
<reference evidence="3" key="2">
    <citation type="submission" date="2023-06" db="EMBL/GenBank/DDBJ databases">
        <authorList>
            <consortium name="Lawrence Berkeley National Laboratory"/>
            <person name="Haridas S."/>
            <person name="Hensen N."/>
            <person name="Bonometti L."/>
            <person name="Westerberg I."/>
            <person name="Brannstrom I.O."/>
            <person name="Guillou S."/>
            <person name="Cros-Aarteil S."/>
            <person name="Calhoun S."/>
            <person name="Kuo A."/>
            <person name="Mondo S."/>
            <person name="Pangilinan J."/>
            <person name="Riley R."/>
            <person name="Labutti K."/>
            <person name="Andreopoulos B."/>
            <person name="Lipzen A."/>
            <person name="Chen C."/>
            <person name="Yanf M."/>
            <person name="Daum C."/>
            <person name="Ng V."/>
            <person name="Clum A."/>
            <person name="Steindorff A."/>
            <person name="Ohm R."/>
            <person name="Martin F."/>
            <person name="Silar P."/>
            <person name="Natvig D."/>
            <person name="Lalanne C."/>
            <person name="Gautier V."/>
            <person name="Ament-Velasquez S.L."/>
            <person name="Kruys A."/>
            <person name="Hutchinson M.I."/>
            <person name="Powell A.J."/>
            <person name="Barry K."/>
            <person name="Miller A.N."/>
            <person name="Grigoriev I.V."/>
            <person name="Debuchy R."/>
            <person name="Gladieux P."/>
            <person name="Thoren M.H."/>
            <person name="Johannesson H."/>
        </authorList>
    </citation>
    <scope>NUCLEOTIDE SEQUENCE</scope>
    <source>
        <strain evidence="3">CBS 955.72</strain>
    </source>
</reference>
<keyword evidence="1" id="KW-1133">Transmembrane helix</keyword>
<dbReference type="AlphaFoldDB" id="A0AAJ0HFJ7"/>
<proteinExistence type="predicted"/>
<dbReference type="EMBL" id="JAUIQD010000005">
    <property type="protein sequence ID" value="KAK3349917.1"/>
    <property type="molecule type" value="Genomic_DNA"/>
</dbReference>
<reference evidence="3" key="1">
    <citation type="journal article" date="2023" name="Mol. Phylogenet. Evol.">
        <title>Genome-scale phylogeny and comparative genomics of the fungal order Sordariales.</title>
        <authorList>
            <person name="Hensen N."/>
            <person name="Bonometti L."/>
            <person name="Westerberg I."/>
            <person name="Brannstrom I.O."/>
            <person name="Guillou S."/>
            <person name="Cros-Aarteil S."/>
            <person name="Calhoun S."/>
            <person name="Haridas S."/>
            <person name="Kuo A."/>
            <person name="Mondo S."/>
            <person name="Pangilinan J."/>
            <person name="Riley R."/>
            <person name="LaButti K."/>
            <person name="Andreopoulos B."/>
            <person name="Lipzen A."/>
            <person name="Chen C."/>
            <person name="Yan M."/>
            <person name="Daum C."/>
            <person name="Ng V."/>
            <person name="Clum A."/>
            <person name="Steindorff A."/>
            <person name="Ohm R.A."/>
            <person name="Martin F."/>
            <person name="Silar P."/>
            <person name="Natvig D.O."/>
            <person name="Lalanne C."/>
            <person name="Gautier V."/>
            <person name="Ament-Velasquez S.L."/>
            <person name="Kruys A."/>
            <person name="Hutchinson M.I."/>
            <person name="Powell A.J."/>
            <person name="Barry K."/>
            <person name="Miller A.N."/>
            <person name="Grigoriev I.V."/>
            <person name="Debuchy R."/>
            <person name="Gladieux P."/>
            <person name="Hiltunen Thoren M."/>
            <person name="Johannesson H."/>
        </authorList>
    </citation>
    <scope>NUCLEOTIDE SEQUENCE</scope>
    <source>
        <strain evidence="3">CBS 955.72</strain>
    </source>
</reference>
<evidence type="ECO:0000313" key="3">
    <source>
        <dbReference type="EMBL" id="KAK3349917.1"/>
    </source>
</evidence>
<keyword evidence="4" id="KW-1185">Reference proteome</keyword>
<keyword evidence="1" id="KW-0472">Membrane</keyword>
<keyword evidence="1" id="KW-0812">Transmembrane</keyword>
<organism evidence="3 4">
    <name type="scientific">Lasiosphaeria hispida</name>
    <dbReference type="NCBI Taxonomy" id="260671"/>
    <lineage>
        <taxon>Eukaryota</taxon>
        <taxon>Fungi</taxon>
        <taxon>Dikarya</taxon>
        <taxon>Ascomycota</taxon>
        <taxon>Pezizomycotina</taxon>
        <taxon>Sordariomycetes</taxon>
        <taxon>Sordariomycetidae</taxon>
        <taxon>Sordariales</taxon>
        <taxon>Lasiosphaeriaceae</taxon>
        <taxon>Lasiosphaeria</taxon>
    </lineage>
</organism>
<feature type="transmembrane region" description="Helical" evidence="1">
    <location>
        <begin position="68"/>
        <end position="89"/>
    </location>
</feature>